<dbReference type="AlphaFoldDB" id="A0A1E8PJC4"/>
<proteinExistence type="predicted"/>
<feature type="domain" description="ABM" evidence="1">
    <location>
        <begin position="3"/>
        <end position="94"/>
    </location>
</feature>
<accession>A0A1E8PJC4</accession>
<evidence type="ECO:0000313" key="2">
    <source>
        <dbReference type="EMBL" id="OFJ46366.1"/>
    </source>
</evidence>
<dbReference type="InterPro" id="IPR050744">
    <property type="entry name" value="AI-2_Isomerase_LsrG"/>
</dbReference>
<keyword evidence="2" id="KW-0503">Monooxygenase</keyword>
<keyword evidence="2" id="KW-0560">Oxidoreductase</keyword>
<dbReference type="SUPFAM" id="SSF54909">
    <property type="entry name" value="Dimeric alpha+beta barrel"/>
    <property type="match status" value="1"/>
</dbReference>
<evidence type="ECO:0000259" key="1">
    <source>
        <dbReference type="PROSITE" id="PS51725"/>
    </source>
</evidence>
<name>A0A1E8PJC4_9BURK</name>
<dbReference type="PANTHER" id="PTHR33336:SF15">
    <property type="entry name" value="ABM DOMAIN-CONTAINING PROTEIN"/>
    <property type="match status" value="1"/>
</dbReference>
<sequence>MTLIVVATIDAHTDHIDAVRVALETVVPPSRAESTCLRYELHLDNKMPTRFIMLEEWADKAALTAHEATPHFKALVAAVGDKVVKIDVAELSKLK</sequence>
<organism evidence="2 3">
    <name type="scientific">Janthinobacterium lividum</name>
    <dbReference type="NCBI Taxonomy" id="29581"/>
    <lineage>
        <taxon>Bacteria</taxon>
        <taxon>Pseudomonadati</taxon>
        <taxon>Pseudomonadota</taxon>
        <taxon>Betaproteobacteria</taxon>
        <taxon>Burkholderiales</taxon>
        <taxon>Oxalobacteraceae</taxon>
        <taxon>Janthinobacterium</taxon>
    </lineage>
</organism>
<gene>
    <name evidence="2" type="ORF">BA896_022650</name>
</gene>
<dbReference type="GO" id="GO:0004497">
    <property type="term" value="F:monooxygenase activity"/>
    <property type="evidence" value="ECO:0007669"/>
    <property type="project" value="UniProtKB-KW"/>
</dbReference>
<protein>
    <submittedName>
        <fullName evidence="2">Antibiotic biosynthesis monooxygenase</fullName>
    </submittedName>
</protein>
<dbReference type="PROSITE" id="PS51725">
    <property type="entry name" value="ABM"/>
    <property type="match status" value="1"/>
</dbReference>
<dbReference type="Pfam" id="PF03992">
    <property type="entry name" value="ABM"/>
    <property type="match status" value="1"/>
</dbReference>
<dbReference type="InterPro" id="IPR007138">
    <property type="entry name" value="ABM_dom"/>
</dbReference>
<reference evidence="2 3" key="1">
    <citation type="submission" date="2016-10" db="EMBL/GenBank/DDBJ databases">
        <title>Updated version of Genome Assembly of Janthinobacterium lividum ERGS5:01.</title>
        <authorList>
            <person name="Kumar R."/>
            <person name="Acharya V."/>
            <person name="Singh D."/>
        </authorList>
    </citation>
    <scope>NUCLEOTIDE SEQUENCE [LARGE SCALE GENOMIC DNA]</scope>
    <source>
        <strain evidence="2 3">ERGS5:01</strain>
    </source>
</reference>
<dbReference type="EMBL" id="MAQB02000015">
    <property type="protein sequence ID" value="OFJ46366.1"/>
    <property type="molecule type" value="Genomic_DNA"/>
</dbReference>
<comment type="caution">
    <text evidence="2">The sequence shown here is derived from an EMBL/GenBank/DDBJ whole genome shotgun (WGS) entry which is preliminary data.</text>
</comment>
<dbReference type="Proteomes" id="UP000092634">
    <property type="component" value="Unassembled WGS sequence"/>
</dbReference>
<dbReference type="InterPro" id="IPR011008">
    <property type="entry name" value="Dimeric_a/b-barrel"/>
</dbReference>
<dbReference type="PANTHER" id="PTHR33336">
    <property type="entry name" value="QUINOL MONOOXYGENASE YGIN-RELATED"/>
    <property type="match status" value="1"/>
</dbReference>
<evidence type="ECO:0000313" key="3">
    <source>
        <dbReference type="Proteomes" id="UP000092634"/>
    </source>
</evidence>
<dbReference type="Gene3D" id="3.30.70.100">
    <property type="match status" value="1"/>
</dbReference>